<proteinExistence type="predicted"/>
<gene>
    <name evidence="3" type="ORF">MF672_032955</name>
</gene>
<dbReference type="InterPro" id="IPR003439">
    <property type="entry name" value="ABC_transporter-like_ATP-bd"/>
</dbReference>
<protein>
    <submittedName>
        <fullName evidence="3">ATP-binding cassette domain-containing protein</fullName>
    </submittedName>
</protein>
<keyword evidence="3" id="KW-0067">ATP-binding</keyword>
<feature type="domain" description="ABC transporter" evidence="2">
    <location>
        <begin position="2"/>
        <end position="44"/>
    </location>
</feature>
<reference evidence="3 4" key="1">
    <citation type="submission" date="2022-04" db="EMBL/GenBank/DDBJ databases">
        <title>Genome draft of Actinomadura sp. ATCC 31491.</title>
        <authorList>
            <person name="Shi X."/>
            <person name="Du Y."/>
        </authorList>
    </citation>
    <scope>NUCLEOTIDE SEQUENCE [LARGE SCALE GENOMIC DNA]</scope>
    <source>
        <strain evidence="3 4">ATCC 31491</strain>
    </source>
</reference>
<organism evidence="3 4">
    <name type="scientific">Actinomadura luzonensis</name>
    <dbReference type="NCBI Taxonomy" id="2805427"/>
    <lineage>
        <taxon>Bacteria</taxon>
        <taxon>Bacillati</taxon>
        <taxon>Actinomycetota</taxon>
        <taxon>Actinomycetes</taxon>
        <taxon>Streptosporangiales</taxon>
        <taxon>Thermomonosporaceae</taxon>
        <taxon>Actinomadura</taxon>
    </lineage>
</organism>
<feature type="region of interest" description="Disordered" evidence="1">
    <location>
        <begin position="99"/>
        <end position="125"/>
    </location>
</feature>
<dbReference type="RefSeq" id="WP_247815529.1">
    <property type="nucleotide sequence ID" value="NZ_JAKRKC020000002.1"/>
</dbReference>
<dbReference type="EMBL" id="JAKRKC020000002">
    <property type="protein sequence ID" value="MCK2218570.1"/>
    <property type="molecule type" value="Genomic_DNA"/>
</dbReference>
<dbReference type="Gene3D" id="3.40.50.300">
    <property type="entry name" value="P-loop containing nucleotide triphosphate hydrolases"/>
    <property type="match status" value="1"/>
</dbReference>
<evidence type="ECO:0000259" key="2">
    <source>
        <dbReference type="Pfam" id="PF00005"/>
    </source>
</evidence>
<accession>A0ABT0G1T0</accession>
<keyword evidence="4" id="KW-1185">Reference proteome</keyword>
<dbReference type="Proteomes" id="UP001317259">
    <property type="component" value="Unassembled WGS sequence"/>
</dbReference>
<dbReference type="GO" id="GO:0005524">
    <property type="term" value="F:ATP binding"/>
    <property type="evidence" value="ECO:0007669"/>
    <property type="project" value="UniProtKB-KW"/>
</dbReference>
<evidence type="ECO:0000256" key="1">
    <source>
        <dbReference type="SAM" id="MobiDB-lite"/>
    </source>
</evidence>
<name>A0ABT0G1T0_9ACTN</name>
<keyword evidence="3" id="KW-0547">Nucleotide-binding</keyword>
<comment type="caution">
    <text evidence="3">The sequence shown here is derived from an EMBL/GenBank/DDBJ whole genome shotgun (WGS) entry which is preliminary data.</text>
</comment>
<dbReference type="Pfam" id="PF00005">
    <property type="entry name" value="ABC_tran"/>
    <property type="match status" value="1"/>
</dbReference>
<dbReference type="SUPFAM" id="SSF52540">
    <property type="entry name" value="P-loop containing nucleoside triphosphate hydrolases"/>
    <property type="match status" value="1"/>
</dbReference>
<evidence type="ECO:0000313" key="3">
    <source>
        <dbReference type="EMBL" id="MCK2218570.1"/>
    </source>
</evidence>
<sequence length="125" mass="12404">MPAGARAALAGPNGAGKSTLLNLVSGLPTPTAGRAEVFGRPLETAAVAFVAQDKPLCLLYGAAATVERLEPDLTGLTFRLAGSLAGAICLIWALPSSPGSSKLVPASSPGPRACRGAAGRPPFSP</sequence>
<evidence type="ECO:0000313" key="4">
    <source>
        <dbReference type="Proteomes" id="UP001317259"/>
    </source>
</evidence>
<dbReference type="InterPro" id="IPR027417">
    <property type="entry name" value="P-loop_NTPase"/>
</dbReference>